<dbReference type="Proteomes" id="UP000016496">
    <property type="component" value="Unassembled WGS sequence"/>
</dbReference>
<dbReference type="Gene3D" id="2.170.120.30">
    <property type="match status" value="1"/>
</dbReference>
<evidence type="ECO:0000313" key="2">
    <source>
        <dbReference type="EMBL" id="ERI86292.1"/>
    </source>
</evidence>
<evidence type="ECO:0000256" key="1">
    <source>
        <dbReference type="SAM" id="Phobius"/>
    </source>
</evidence>
<reference evidence="2 3" key="1">
    <citation type="submission" date="2013-08" db="EMBL/GenBank/DDBJ databases">
        <authorList>
            <person name="Weinstock G."/>
            <person name="Sodergren E."/>
            <person name="Wylie T."/>
            <person name="Fulton L."/>
            <person name="Fulton R."/>
            <person name="Fronick C."/>
            <person name="O'Laughlin M."/>
            <person name="Godfrey J."/>
            <person name="Miner T."/>
            <person name="Herter B."/>
            <person name="Appelbaum E."/>
            <person name="Cordes M."/>
            <person name="Lek S."/>
            <person name="Wollam A."/>
            <person name="Pepin K.H."/>
            <person name="Palsikar V.B."/>
            <person name="Mitreva M."/>
            <person name="Wilson R.K."/>
        </authorList>
    </citation>
    <scope>NUCLEOTIDE SEQUENCE [LARGE SCALE GENOMIC DNA]</scope>
    <source>
        <strain evidence="2 3">F0041</strain>
    </source>
</reference>
<protein>
    <submittedName>
        <fullName evidence="2">YbbR-like protein</fullName>
    </submittedName>
</protein>
<dbReference type="PANTHER" id="PTHR37804:SF1">
    <property type="entry name" value="CDAA REGULATORY PROTEIN CDAR"/>
    <property type="match status" value="1"/>
</dbReference>
<dbReference type="Pfam" id="PF07949">
    <property type="entry name" value="YbbR"/>
    <property type="match status" value="1"/>
</dbReference>
<gene>
    <name evidence="2" type="ORF">HMPREF1981_00996</name>
</gene>
<keyword evidence="1" id="KW-1133">Transmembrane helix</keyword>
<dbReference type="InterPro" id="IPR053154">
    <property type="entry name" value="c-di-AMP_regulator"/>
</dbReference>
<evidence type="ECO:0000313" key="3">
    <source>
        <dbReference type="Proteomes" id="UP000016496"/>
    </source>
</evidence>
<sequence>MFDRRKIKYLYLKTSRKIKDFLLSDASGEFLIFLFFFLIASAFWLIQTLNNDYEKEFSIPIQMKNVPNDVVLTSEPSSELRIKLRDKGTVLLNYMLGQSFFPINLNFQDYKMRNNHIKIYASEFEKKILNQLAVSTKVLSIKPDTLDYIYSVGKAKLVPVRFRGKVTAGVQHYISDTIYNPDSVSVYAPVEVLDTITAAYTREDEIENISDTTSRKLSLAPVKGAKFIPGTVEVTFPVDMYTEKTVEVPLRGVNFPADKVFRAFPSKVQVTFQVGLKRFRSIDSTDFMINVSYEDLLNSGSDKYKVKLKSYPEGIAQIRIVPEQVDFLIEQLSSDGY</sequence>
<keyword evidence="1" id="KW-0812">Transmembrane</keyword>
<accession>U2DXC3</accession>
<feature type="transmembrane region" description="Helical" evidence="1">
    <location>
        <begin position="21"/>
        <end position="46"/>
    </location>
</feature>
<name>U2DXC3_9BACE</name>
<proteinExistence type="predicted"/>
<dbReference type="AlphaFoldDB" id="U2DXC3"/>
<organism evidence="2 3">
    <name type="scientific">Bacteroides pyogenes F0041</name>
    <dbReference type="NCBI Taxonomy" id="1321819"/>
    <lineage>
        <taxon>Bacteria</taxon>
        <taxon>Pseudomonadati</taxon>
        <taxon>Bacteroidota</taxon>
        <taxon>Bacteroidia</taxon>
        <taxon>Bacteroidales</taxon>
        <taxon>Bacteroidaceae</taxon>
        <taxon>Bacteroides</taxon>
    </lineage>
</organism>
<dbReference type="EMBL" id="AWSV01000056">
    <property type="protein sequence ID" value="ERI86292.1"/>
    <property type="molecule type" value="Genomic_DNA"/>
</dbReference>
<dbReference type="HOGENOM" id="CLU_069602_0_0_10"/>
<dbReference type="PANTHER" id="PTHR37804">
    <property type="entry name" value="CDAA REGULATORY PROTEIN CDAR"/>
    <property type="match status" value="1"/>
</dbReference>
<dbReference type="InterPro" id="IPR012505">
    <property type="entry name" value="YbbR"/>
</dbReference>
<keyword evidence="1" id="KW-0472">Membrane</keyword>
<dbReference type="Gene3D" id="2.170.120.40">
    <property type="entry name" value="YbbR-like domain"/>
    <property type="match status" value="1"/>
</dbReference>
<dbReference type="RefSeq" id="WP_021644360.1">
    <property type="nucleotide sequence ID" value="NZ_KE993071.1"/>
</dbReference>
<dbReference type="PATRIC" id="fig|1321819.3.peg.922"/>
<dbReference type="OrthoDB" id="1115707at2"/>
<comment type="caution">
    <text evidence="2">The sequence shown here is derived from an EMBL/GenBank/DDBJ whole genome shotgun (WGS) entry which is preliminary data.</text>
</comment>